<dbReference type="InterPro" id="IPR000160">
    <property type="entry name" value="GGDEF_dom"/>
</dbReference>
<keyword evidence="3" id="KW-1133">Transmembrane helix</keyword>
<feature type="transmembrane region" description="Helical" evidence="3">
    <location>
        <begin position="12"/>
        <end position="31"/>
    </location>
</feature>
<keyword evidence="2" id="KW-0449">Lipoprotein</keyword>
<comment type="caution">
    <text evidence="5">The sequence shown here is derived from an EMBL/GenBank/DDBJ whole genome shotgun (WGS) entry which is preliminary data.</text>
</comment>
<sequence>MNQVTRRKRRWRLIYIFLLLTLLVYIFSRAFHIEIRTKEPLTFLGNEDLAPVSYTDNGEAKGVVVDIVEALGVQIDRDIEVITMDWEEAQLNVLNGDADGLLYMNENEARQHMFDFSDPFLETEFHFFVRSSDRSIQNVNDLRNKRVGLEQVGYPYVVLQNHSDINSVFISNWRTAFQQLADGELDALVVDRWVGEYELAESRISGIRIVEEPFAVQRTGIAIRKNEDLLLEELNGAIKSITDSGELPQILDRWGGKRVIYLTEERFKYYMLLGVTLFLGIIVIGVSFFIFNLGQMNKHLTQEVERRTLELKNKNKALETLNYELQQISLVDKLTNIANRRHLDSELEKSWAIKMDEEQPLAIIMIDIDHFKTFNDLYGHVAGDTCLNKVANTLSSCVIRAGDLVARYGGEEFMVMLLRATSSDAYNMAESMRKKVEQLEIKNGQGQVTISLGVASMIPSKGRMLSDLVYMADRALYIAKQEGRNRVRIAREEDEKTSQDTK</sequence>
<keyword evidence="3" id="KW-0472">Membrane</keyword>
<dbReference type="EMBL" id="BJYE01000035">
    <property type="protein sequence ID" value="GEN57654.1"/>
    <property type="molecule type" value="Genomic_DNA"/>
</dbReference>
<proteinExistence type="predicted"/>
<dbReference type="Proteomes" id="UP000321400">
    <property type="component" value="Unassembled WGS sequence"/>
</dbReference>
<dbReference type="NCBIfam" id="TIGR00254">
    <property type="entry name" value="GGDEF"/>
    <property type="match status" value="1"/>
</dbReference>
<dbReference type="InterPro" id="IPR050469">
    <property type="entry name" value="Diguanylate_Cyclase"/>
</dbReference>
<organism evidence="5 6">
    <name type="scientific">Halolactibacillus alkaliphilus</name>
    <dbReference type="NCBI Taxonomy" id="442899"/>
    <lineage>
        <taxon>Bacteria</taxon>
        <taxon>Bacillati</taxon>
        <taxon>Bacillota</taxon>
        <taxon>Bacilli</taxon>
        <taxon>Bacillales</taxon>
        <taxon>Bacillaceae</taxon>
        <taxon>Halolactibacillus</taxon>
    </lineage>
</organism>
<dbReference type="Gene3D" id="3.40.190.10">
    <property type="entry name" value="Periplasmic binding protein-like II"/>
    <property type="match status" value="2"/>
</dbReference>
<evidence type="ECO:0000256" key="2">
    <source>
        <dbReference type="ARBA" id="ARBA00023288"/>
    </source>
</evidence>
<dbReference type="PANTHER" id="PTHR45138:SF9">
    <property type="entry name" value="DIGUANYLATE CYCLASE DGCM-RELATED"/>
    <property type="match status" value="1"/>
</dbReference>
<gene>
    <name evidence="5" type="ORF">HAL01_21180</name>
</gene>
<evidence type="ECO:0000256" key="3">
    <source>
        <dbReference type="SAM" id="Phobius"/>
    </source>
</evidence>
<evidence type="ECO:0000313" key="6">
    <source>
        <dbReference type="Proteomes" id="UP000321400"/>
    </source>
</evidence>
<dbReference type="RefSeq" id="WP_089803300.1">
    <property type="nucleotide sequence ID" value="NZ_BJYE01000035.1"/>
</dbReference>
<accession>A0A511X3Y7</accession>
<dbReference type="STRING" id="442899.SAMN05720591_13322"/>
<feature type="domain" description="GGDEF" evidence="4">
    <location>
        <begin position="359"/>
        <end position="492"/>
    </location>
</feature>
<dbReference type="InterPro" id="IPR043128">
    <property type="entry name" value="Rev_trsase/Diguanyl_cyclase"/>
</dbReference>
<evidence type="ECO:0000256" key="1">
    <source>
        <dbReference type="ARBA" id="ARBA00023139"/>
    </source>
</evidence>
<dbReference type="GO" id="GO:0052621">
    <property type="term" value="F:diguanylate cyclase activity"/>
    <property type="evidence" value="ECO:0007669"/>
    <property type="project" value="TreeGrafter"/>
</dbReference>
<evidence type="ECO:0000259" key="4">
    <source>
        <dbReference type="PROSITE" id="PS50887"/>
    </source>
</evidence>
<dbReference type="CDD" id="cd01949">
    <property type="entry name" value="GGDEF"/>
    <property type="match status" value="1"/>
</dbReference>
<dbReference type="AlphaFoldDB" id="A0A511X3Y7"/>
<dbReference type="Pfam" id="PF00497">
    <property type="entry name" value="SBP_bac_3"/>
    <property type="match status" value="1"/>
</dbReference>
<keyword evidence="3" id="KW-0812">Transmembrane</keyword>
<dbReference type="InterPro" id="IPR001638">
    <property type="entry name" value="Solute-binding_3/MltF_N"/>
</dbReference>
<dbReference type="PANTHER" id="PTHR45138">
    <property type="entry name" value="REGULATORY COMPONENTS OF SENSORY TRANSDUCTION SYSTEM"/>
    <property type="match status" value="1"/>
</dbReference>
<keyword evidence="6" id="KW-1185">Reference proteome</keyword>
<reference evidence="5 6" key="1">
    <citation type="submission" date="2019-07" db="EMBL/GenBank/DDBJ databases">
        <title>Whole genome shotgun sequence of Halolactibacillus alkaliphilus NBRC 103919.</title>
        <authorList>
            <person name="Hosoyama A."/>
            <person name="Uohara A."/>
            <person name="Ohji S."/>
            <person name="Ichikawa N."/>
        </authorList>
    </citation>
    <scope>NUCLEOTIDE SEQUENCE [LARGE SCALE GENOMIC DNA]</scope>
    <source>
        <strain evidence="5 6">NBRC 103919</strain>
    </source>
</reference>
<dbReference type="SMART" id="SM00267">
    <property type="entry name" value="GGDEF"/>
    <property type="match status" value="1"/>
</dbReference>
<name>A0A511X3Y7_9BACI</name>
<dbReference type="PROSITE" id="PS50887">
    <property type="entry name" value="GGDEF"/>
    <property type="match status" value="1"/>
</dbReference>
<dbReference type="InterPro" id="IPR029787">
    <property type="entry name" value="Nucleotide_cyclase"/>
</dbReference>
<dbReference type="FunFam" id="3.30.70.270:FF:000001">
    <property type="entry name" value="Diguanylate cyclase domain protein"/>
    <property type="match status" value="1"/>
</dbReference>
<dbReference type="GO" id="GO:1902201">
    <property type="term" value="P:negative regulation of bacterial-type flagellum-dependent cell motility"/>
    <property type="evidence" value="ECO:0007669"/>
    <property type="project" value="TreeGrafter"/>
</dbReference>
<evidence type="ECO:0000313" key="5">
    <source>
        <dbReference type="EMBL" id="GEN57654.1"/>
    </source>
</evidence>
<dbReference type="SMART" id="SM00062">
    <property type="entry name" value="PBPb"/>
    <property type="match status" value="1"/>
</dbReference>
<dbReference type="SUPFAM" id="SSF55073">
    <property type="entry name" value="Nucleotide cyclase"/>
    <property type="match status" value="1"/>
</dbReference>
<protein>
    <recommendedName>
        <fullName evidence="4">GGDEF domain-containing protein</fullName>
    </recommendedName>
</protein>
<dbReference type="Gene3D" id="3.30.70.270">
    <property type="match status" value="1"/>
</dbReference>
<dbReference type="SUPFAM" id="SSF53850">
    <property type="entry name" value="Periplasmic binding protein-like II"/>
    <property type="match status" value="1"/>
</dbReference>
<dbReference type="GO" id="GO:0043709">
    <property type="term" value="P:cell adhesion involved in single-species biofilm formation"/>
    <property type="evidence" value="ECO:0007669"/>
    <property type="project" value="TreeGrafter"/>
</dbReference>
<keyword evidence="1" id="KW-0564">Palmitate</keyword>
<dbReference type="Pfam" id="PF00990">
    <property type="entry name" value="GGDEF"/>
    <property type="match status" value="1"/>
</dbReference>
<feature type="transmembrane region" description="Helical" evidence="3">
    <location>
        <begin position="269"/>
        <end position="291"/>
    </location>
</feature>
<dbReference type="GO" id="GO:0005886">
    <property type="term" value="C:plasma membrane"/>
    <property type="evidence" value="ECO:0007669"/>
    <property type="project" value="TreeGrafter"/>
</dbReference>
<dbReference type="OrthoDB" id="9759607at2"/>